<dbReference type="PROSITE" id="PS50893">
    <property type="entry name" value="ABC_TRANSPORTER_2"/>
    <property type="match status" value="1"/>
</dbReference>
<keyword evidence="8 17" id="KW-0863">Zinc-finger</keyword>
<feature type="binding site" evidence="17">
    <location>
        <begin position="694"/>
        <end position="701"/>
    </location>
    <ligand>
        <name>ATP</name>
        <dbReference type="ChEBI" id="CHEBI:30616"/>
    </ligand>
</feature>
<comment type="caution">
    <text evidence="17">Lacks conserved residue(s) required for the propagation of feature annotation.</text>
</comment>
<dbReference type="CDD" id="cd03271">
    <property type="entry name" value="ABC_UvrA_II"/>
    <property type="match status" value="1"/>
</dbReference>
<dbReference type="SUPFAM" id="SSF52540">
    <property type="entry name" value="P-loop containing nucleoside triphosphate hydrolases"/>
    <property type="match status" value="2"/>
</dbReference>
<feature type="binding site" evidence="17">
    <location>
        <begin position="21"/>
        <end position="28"/>
    </location>
    <ligand>
        <name>ATP</name>
        <dbReference type="ChEBI" id="CHEBI:30616"/>
    </ligand>
</feature>
<reference evidence="19 20" key="1">
    <citation type="journal article" date="2016" name="Nat. Commun.">
        <title>Thousands of microbial genomes shed light on interconnected biogeochemical processes in an aquifer system.</title>
        <authorList>
            <person name="Anantharaman K."/>
            <person name="Brown C.T."/>
            <person name="Hug L.A."/>
            <person name="Sharon I."/>
            <person name="Castelle C.J."/>
            <person name="Probst A.J."/>
            <person name="Thomas B.C."/>
            <person name="Singh A."/>
            <person name="Wilkins M.J."/>
            <person name="Karaoz U."/>
            <person name="Brodie E.L."/>
            <person name="Williams K.H."/>
            <person name="Hubbard S.S."/>
            <person name="Banfield J.F."/>
        </authorList>
    </citation>
    <scope>NUCLEOTIDE SEQUENCE [LARGE SCALE GENOMIC DNA]</scope>
</reference>
<accession>A0A1F6G165</accession>
<dbReference type="GO" id="GO:0008270">
    <property type="term" value="F:zinc ion binding"/>
    <property type="evidence" value="ECO:0007669"/>
    <property type="project" value="UniProtKB-UniRule"/>
</dbReference>
<dbReference type="InterPro" id="IPR041102">
    <property type="entry name" value="UvrA_inter"/>
</dbReference>
<dbReference type="GO" id="GO:0009432">
    <property type="term" value="P:SOS response"/>
    <property type="evidence" value="ECO:0007669"/>
    <property type="project" value="UniProtKB-UniRule"/>
</dbReference>
<evidence type="ECO:0000256" key="8">
    <source>
        <dbReference type="ARBA" id="ARBA00022771"/>
    </source>
</evidence>
<proteinExistence type="inferred from homology"/>
<evidence type="ECO:0000256" key="15">
    <source>
        <dbReference type="ARBA" id="ARBA00039316"/>
    </source>
</evidence>
<keyword evidence="2 17" id="KW-0963">Cytoplasm</keyword>
<dbReference type="PROSITE" id="PS00211">
    <property type="entry name" value="ABC_TRANSPORTER_1"/>
    <property type="match status" value="2"/>
</dbReference>
<dbReference type="GO" id="GO:0005524">
    <property type="term" value="F:ATP binding"/>
    <property type="evidence" value="ECO:0007669"/>
    <property type="project" value="UniProtKB-UniRule"/>
</dbReference>
<dbReference type="Gene3D" id="3.30.190.20">
    <property type="match status" value="1"/>
</dbReference>
<keyword evidence="10 17" id="KW-0067">ATP-binding</keyword>
<evidence type="ECO:0000256" key="5">
    <source>
        <dbReference type="ARBA" id="ARBA00022741"/>
    </source>
</evidence>
<dbReference type="GO" id="GO:0003677">
    <property type="term" value="F:DNA binding"/>
    <property type="evidence" value="ECO:0007669"/>
    <property type="project" value="UniProtKB-UniRule"/>
</dbReference>
<evidence type="ECO:0000256" key="12">
    <source>
        <dbReference type="ARBA" id="ARBA00023125"/>
    </source>
</evidence>
<evidence type="ECO:0000256" key="14">
    <source>
        <dbReference type="ARBA" id="ARBA00038000"/>
    </source>
</evidence>
<dbReference type="GO" id="GO:0009380">
    <property type="term" value="C:excinuclease repair complex"/>
    <property type="evidence" value="ECO:0007669"/>
    <property type="project" value="InterPro"/>
</dbReference>
<evidence type="ECO:0000256" key="10">
    <source>
        <dbReference type="ARBA" id="ARBA00022840"/>
    </source>
</evidence>
<comment type="similarity">
    <text evidence="14 17">Belongs to the ABC transporter superfamily. UvrA family.</text>
</comment>
<dbReference type="EMBL" id="MFMQ01000037">
    <property type="protein sequence ID" value="OGG91825.1"/>
    <property type="molecule type" value="Genomic_DNA"/>
</dbReference>
<evidence type="ECO:0000256" key="17">
    <source>
        <dbReference type="HAMAP-Rule" id="MF_00205"/>
    </source>
</evidence>
<keyword evidence="9 17" id="KW-0862">Zinc</keyword>
<feature type="zinc finger region" description="C4-type" evidence="17">
    <location>
        <begin position="793"/>
        <end position="819"/>
    </location>
</feature>
<keyword evidence="11 17" id="KW-0267">Excision nuclease</keyword>
<keyword evidence="4 17" id="KW-0677">Repeat</keyword>
<dbReference type="InterPro" id="IPR003439">
    <property type="entry name" value="ABC_transporter-like_ATP-bd"/>
</dbReference>
<evidence type="ECO:0000256" key="7">
    <source>
        <dbReference type="ARBA" id="ARBA00022769"/>
    </source>
</evidence>
<dbReference type="InterPro" id="IPR041552">
    <property type="entry name" value="UvrA_DNA-bd"/>
</dbReference>
<dbReference type="Gene3D" id="1.10.8.280">
    <property type="entry name" value="ABC transporter ATPase domain-like"/>
    <property type="match status" value="1"/>
</dbReference>
<dbReference type="GO" id="GO:0005737">
    <property type="term" value="C:cytoplasm"/>
    <property type="evidence" value="ECO:0007669"/>
    <property type="project" value="UniProtKB-SubCell"/>
</dbReference>
<dbReference type="InterPro" id="IPR004602">
    <property type="entry name" value="UvrA"/>
</dbReference>
<dbReference type="NCBIfam" id="TIGR00630">
    <property type="entry name" value="uvra"/>
    <property type="match status" value="1"/>
</dbReference>
<evidence type="ECO:0000256" key="2">
    <source>
        <dbReference type="ARBA" id="ARBA00022490"/>
    </source>
</evidence>
<keyword evidence="5 17" id="KW-0547">Nucleotide-binding</keyword>
<comment type="subunit">
    <text evidence="17">Forms a heterotetramer with UvrB during the search for lesions.</text>
</comment>
<keyword evidence="13 17" id="KW-0234">DNA repair</keyword>
<dbReference type="GO" id="GO:0016887">
    <property type="term" value="F:ATP hydrolysis activity"/>
    <property type="evidence" value="ECO:0007669"/>
    <property type="project" value="InterPro"/>
</dbReference>
<feature type="domain" description="ABC transporter" evidence="18">
    <location>
        <begin position="661"/>
        <end position="990"/>
    </location>
</feature>
<evidence type="ECO:0000256" key="16">
    <source>
        <dbReference type="ARBA" id="ARBA00042156"/>
    </source>
</evidence>
<keyword evidence="17" id="KW-0742">SOS response</keyword>
<evidence type="ECO:0000313" key="20">
    <source>
        <dbReference type="Proteomes" id="UP000178601"/>
    </source>
</evidence>
<dbReference type="HAMAP" id="MF_00205">
    <property type="entry name" value="UvrA"/>
    <property type="match status" value="1"/>
</dbReference>
<evidence type="ECO:0000256" key="6">
    <source>
        <dbReference type="ARBA" id="ARBA00022763"/>
    </source>
</evidence>
<dbReference type="GO" id="GO:0006289">
    <property type="term" value="P:nucleotide-excision repair"/>
    <property type="evidence" value="ECO:0007669"/>
    <property type="project" value="UniProtKB-UniRule"/>
</dbReference>
<dbReference type="InterPro" id="IPR027417">
    <property type="entry name" value="P-loop_NTPase"/>
</dbReference>
<organism evidence="19 20">
    <name type="scientific">Candidatus Kaiserbacteria bacterium RIFCSPLOWO2_12_FULL_53_8</name>
    <dbReference type="NCBI Taxonomy" id="1798529"/>
    <lineage>
        <taxon>Bacteria</taxon>
        <taxon>Candidatus Kaiseribacteriota</taxon>
    </lineage>
</organism>
<keyword evidence="6 17" id="KW-0227">DNA damage</keyword>
<gene>
    <name evidence="17" type="primary">uvrA</name>
    <name evidence="19" type="ORF">A3H16_01680</name>
</gene>
<evidence type="ECO:0000313" key="19">
    <source>
        <dbReference type="EMBL" id="OGG91825.1"/>
    </source>
</evidence>
<dbReference type="FunFam" id="1.20.1580.10:FF:000002">
    <property type="entry name" value="UvrABC system protein A"/>
    <property type="match status" value="1"/>
</dbReference>
<dbReference type="PANTHER" id="PTHR43152">
    <property type="entry name" value="UVRABC SYSTEM PROTEIN A"/>
    <property type="match status" value="1"/>
</dbReference>
<protein>
    <recommendedName>
        <fullName evidence="15 17">UvrABC system protein A</fullName>
        <shortName evidence="17">UvrA protein</shortName>
    </recommendedName>
    <alternativeName>
        <fullName evidence="16 17">Excinuclease ABC subunit A</fullName>
    </alternativeName>
</protein>
<keyword evidence="12 17" id="KW-0238">DNA-binding</keyword>
<dbReference type="AlphaFoldDB" id="A0A1F6G165"/>
<evidence type="ECO:0000259" key="18">
    <source>
        <dbReference type="PROSITE" id="PS50893"/>
    </source>
</evidence>
<dbReference type="Gene3D" id="1.20.1580.10">
    <property type="entry name" value="ABC transporter ATPase like domain"/>
    <property type="match status" value="3"/>
</dbReference>
<dbReference type="PANTHER" id="PTHR43152:SF3">
    <property type="entry name" value="UVRABC SYSTEM PROTEIN A"/>
    <property type="match status" value="1"/>
</dbReference>
<comment type="function">
    <text evidence="17">The UvrABC repair system catalyzes the recognition and processing of DNA lesions. UvrA is an ATPase and a DNA-binding protein. A damage recognition complex composed of 2 UvrA and 2 UvrB subunits scans DNA for abnormalities. When the presence of a lesion has been verified by UvrB, the UvrA molecules dissociate.</text>
</comment>
<evidence type="ECO:0000256" key="3">
    <source>
        <dbReference type="ARBA" id="ARBA00022723"/>
    </source>
</evidence>
<dbReference type="GO" id="GO:0009381">
    <property type="term" value="F:excinuclease ABC activity"/>
    <property type="evidence" value="ECO:0007669"/>
    <property type="project" value="UniProtKB-UniRule"/>
</dbReference>
<evidence type="ECO:0000256" key="9">
    <source>
        <dbReference type="ARBA" id="ARBA00022833"/>
    </source>
</evidence>
<dbReference type="Gene3D" id="3.40.50.300">
    <property type="entry name" value="P-loop containing nucleotide triphosphate hydrolases"/>
    <property type="match status" value="3"/>
</dbReference>
<dbReference type="Pfam" id="PF17760">
    <property type="entry name" value="UvrA_inter"/>
    <property type="match status" value="1"/>
</dbReference>
<sequence length="995" mass="109836">MHNLKNISVNLPRNKLTVITGLSGSGKSSLAFDTIFAEGQRRYVESLSAYARQFISQMEKPDVDSIDGLSPAISIDQKSATHNPRSTVGTVTEIYDYMRLLWAKIGRVHCAECGKELKRQSASQIVQTIAEMTEGSKILLLAPQVVDRKGEHTKILDAIKREGFVRMRVDGGIMTVDEEIVLDPKKKHTIEIVVDRLIIKDMGTERLAESPSTGSGQATRLAMNEELTANRSSLIASNPNRTRLADSVELAIKKGSGSIIVADITEEEKPKEHRFSESFVCPDHPELDIPAIEPRSFSFNSPHGACERCHGLGTILKIDEISIIPNPDLTIEEGAIHPWATSAGRMGYMMQILASASRRFGFKLDVPWKKLTPEEKQVILYGSKERIYVEYISDKFEGTYETTYEGVIPNLERRYGDTESTYTRSQIEEYMETLPCEACRGLRLRREVLGITVGNKNIIDATGMPINHAREFFEELIPSDERLAASGKRLEKKEMLIANRSSLTAYDYTIAKKILIEIINRLSFLENVGLSYLTLERSAVTLSGGEAQRIRLATQIGSALQGVLYVLDEPSIGLHQRDNARLIKTIENLRDLGNTVLVVEHDQETMEAADYILEIGPGAGKYGGTVIAEGTIKEIMANPASTTGQYLSGKKQIVIPKERRTGSGKCVKILGATHHNLQSVDVEFPLGCLIGVTGVSGSGKSSLIHGILGPELQRVLNKAKMRAQGVKEIKGLEHLDKAIVIDQSPIGRTPRSNPATYTGVFTEVRDLFSTTSEAKLRGYKPGRFSFNVKGGRCEECEGDGLKRIEMHFLPDVYVTCETCHGRRYNRETLEVTYKGKNIADALEMTVGEGLEFFSAIPQIQKKLQTLHDVGLGYIHLGQSATTLSGGEAQRIKLATELTKRATGRTFYILDEPTTGLHFDDIKRLLDVLQRLVDMGNTVLVIEHNLDVIKSVDHIIDLGPEGGEGGGKVLAVGTPEEVAGIDASFTGQYLKKILKR</sequence>
<keyword evidence="3 17" id="KW-0479">Metal-binding</keyword>
<name>A0A1F6G165_9BACT</name>
<dbReference type="Pfam" id="PF17755">
    <property type="entry name" value="UvrA_DNA-bind"/>
    <property type="match status" value="1"/>
</dbReference>
<evidence type="ECO:0000256" key="4">
    <source>
        <dbReference type="ARBA" id="ARBA00022737"/>
    </source>
</evidence>
<comment type="caution">
    <text evidence="19">The sequence shown here is derived from an EMBL/GenBank/DDBJ whole genome shotgun (WGS) entry which is preliminary data.</text>
</comment>
<evidence type="ECO:0000256" key="11">
    <source>
        <dbReference type="ARBA" id="ARBA00022881"/>
    </source>
</evidence>
<keyword evidence="7 17" id="KW-0228">DNA excision</keyword>
<dbReference type="Proteomes" id="UP000178601">
    <property type="component" value="Unassembled WGS sequence"/>
</dbReference>
<dbReference type="InterPro" id="IPR017871">
    <property type="entry name" value="ABC_transporter-like_CS"/>
</dbReference>
<evidence type="ECO:0000256" key="1">
    <source>
        <dbReference type="ARBA" id="ARBA00004496"/>
    </source>
</evidence>
<evidence type="ECO:0000256" key="13">
    <source>
        <dbReference type="ARBA" id="ARBA00023204"/>
    </source>
</evidence>
<comment type="subcellular location">
    <subcellularLocation>
        <location evidence="1 17">Cytoplasm</location>
    </subcellularLocation>
</comment>